<proteinExistence type="predicted"/>
<protein>
    <submittedName>
        <fullName evidence="1">Uncharacterized protein</fullName>
    </submittedName>
</protein>
<dbReference type="EMBL" id="CADEAL010002445">
    <property type="protein sequence ID" value="CAB1440343.1"/>
    <property type="molecule type" value="Genomic_DNA"/>
</dbReference>
<dbReference type="PANTHER" id="PTHR31025:SF27">
    <property type="entry name" value="SI:CH211-193K19.2-RELATED"/>
    <property type="match status" value="1"/>
</dbReference>
<name>A0A9N7UVT4_PLEPL</name>
<sequence>MLVHICYGLRVSRTSPRCNGRAETGCGGEGLRGEGWVLRLVTLLVAARVLTSGQFGDESRCVKAPQDSSADKDLDQLTMAVVVIRKLGQGGQEPPEDISIIIEGVEVLSGLNSVASACALLLGYIFAINLAYPKQLHYTFEALQKIIMQLDHHKMSQKVHNLYSKLHISYETV</sequence>
<accession>A0A9N7UVT4</accession>
<evidence type="ECO:0000313" key="1">
    <source>
        <dbReference type="EMBL" id="CAB1440343.1"/>
    </source>
</evidence>
<gene>
    <name evidence="1" type="ORF">PLEPLA_LOCUS28109</name>
</gene>
<dbReference type="PANTHER" id="PTHR31025">
    <property type="entry name" value="SI:CH211-196P9.1-RELATED"/>
    <property type="match status" value="1"/>
</dbReference>
<comment type="caution">
    <text evidence="1">The sequence shown here is derived from an EMBL/GenBank/DDBJ whole genome shotgun (WGS) entry which is preliminary data.</text>
</comment>
<organism evidence="1 2">
    <name type="scientific">Pleuronectes platessa</name>
    <name type="common">European plaice</name>
    <dbReference type="NCBI Taxonomy" id="8262"/>
    <lineage>
        <taxon>Eukaryota</taxon>
        <taxon>Metazoa</taxon>
        <taxon>Chordata</taxon>
        <taxon>Craniata</taxon>
        <taxon>Vertebrata</taxon>
        <taxon>Euteleostomi</taxon>
        <taxon>Actinopterygii</taxon>
        <taxon>Neopterygii</taxon>
        <taxon>Teleostei</taxon>
        <taxon>Neoteleostei</taxon>
        <taxon>Acanthomorphata</taxon>
        <taxon>Carangaria</taxon>
        <taxon>Pleuronectiformes</taxon>
        <taxon>Pleuronectoidei</taxon>
        <taxon>Pleuronectidae</taxon>
        <taxon>Pleuronectes</taxon>
    </lineage>
</organism>
<reference evidence="1" key="1">
    <citation type="submission" date="2020-03" db="EMBL/GenBank/DDBJ databases">
        <authorList>
            <person name="Weist P."/>
        </authorList>
    </citation>
    <scope>NUCLEOTIDE SEQUENCE</scope>
</reference>
<dbReference type="Proteomes" id="UP001153269">
    <property type="component" value="Unassembled WGS sequence"/>
</dbReference>
<dbReference type="AlphaFoldDB" id="A0A9N7UVT4"/>
<evidence type="ECO:0000313" key="2">
    <source>
        <dbReference type="Proteomes" id="UP001153269"/>
    </source>
</evidence>
<keyword evidence="2" id="KW-1185">Reference proteome</keyword>